<dbReference type="EMBL" id="MCGE01000001">
    <property type="protein sequence ID" value="ORZ25721.1"/>
    <property type="molecule type" value="Genomic_DNA"/>
</dbReference>
<dbReference type="OrthoDB" id="2254641at2759"/>
<evidence type="ECO:0000313" key="1">
    <source>
        <dbReference type="EMBL" id="ORZ25721.1"/>
    </source>
</evidence>
<proteinExistence type="predicted"/>
<dbReference type="AlphaFoldDB" id="A0A1X2J1N7"/>
<evidence type="ECO:0000313" key="2">
    <source>
        <dbReference type="Proteomes" id="UP000193560"/>
    </source>
</evidence>
<reference evidence="1 2" key="1">
    <citation type="submission" date="2016-07" db="EMBL/GenBank/DDBJ databases">
        <title>Pervasive Adenine N6-methylation of Active Genes in Fungi.</title>
        <authorList>
            <consortium name="DOE Joint Genome Institute"/>
            <person name="Mondo S.J."/>
            <person name="Dannebaum R.O."/>
            <person name="Kuo R.C."/>
            <person name="Labutti K."/>
            <person name="Haridas S."/>
            <person name="Kuo A."/>
            <person name="Salamov A."/>
            <person name="Ahrendt S.R."/>
            <person name="Lipzen A."/>
            <person name="Sullivan W."/>
            <person name="Andreopoulos W.B."/>
            <person name="Clum A."/>
            <person name="Lindquist E."/>
            <person name="Daum C."/>
            <person name="Ramamoorthy G.K."/>
            <person name="Gryganskyi A."/>
            <person name="Culley D."/>
            <person name="Magnuson J.K."/>
            <person name="James T.Y."/>
            <person name="O'Malley M.A."/>
            <person name="Stajich J.E."/>
            <person name="Spatafora J.W."/>
            <person name="Visel A."/>
            <person name="Grigoriev I.V."/>
        </authorList>
    </citation>
    <scope>NUCLEOTIDE SEQUENCE [LARGE SCALE GENOMIC DNA]</scope>
    <source>
        <strain evidence="1 2">NRRL 1336</strain>
    </source>
</reference>
<keyword evidence="2" id="KW-1185">Reference proteome</keyword>
<organism evidence="1 2">
    <name type="scientific">Absidia repens</name>
    <dbReference type="NCBI Taxonomy" id="90262"/>
    <lineage>
        <taxon>Eukaryota</taxon>
        <taxon>Fungi</taxon>
        <taxon>Fungi incertae sedis</taxon>
        <taxon>Mucoromycota</taxon>
        <taxon>Mucoromycotina</taxon>
        <taxon>Mucoromycetes</taxon>
        <taxon>Mucorales</taxon>
        <taxon>Cunninghamellaceae</taxon>
        <taxon>Absidia</taxon>
    </lineage>
</organism>
<sequence length="266" mass="29781">MNLMLRSMLQANIKICTRLEYGQGGTQLTITILNATVFPVTLSTGTLDFIPVNSHPTFSLDHVDSQVKLVSASHHMTNDEQASHQQQQRVDSLFVPPPSVCNADNINTNTPLLHPNTKHIEIVNIRTTQPIQLNGTIRIQVSRLDDSDPTPVQLTHSFGFYLIDQMKKSILSTSTDYKENMDDNEGYEWCYGGQFIRDTFSIDPVLGLEKGMLICLEPASSLYSDGAILCRIDSERLDDGSIQVRFFGKNKNLVRSLVHELDSLDV</sequence>
<protein>
    <submittedName>
        <fullName evidence="1">Uncharacterized protein</fullName>
    </submittedName>
</protein>
<gene>
    <name evidence="1" type="ORF">BCR42DRAFT_13681</name>
</gene>
<dbReference type="Proteomes" id="UP000193560">
    <property type="component" value="Unassembled WGS sequence"/>
</dbReference>
<comment type="caution">
    <text evidence="1">The sequence shown here is derived from an EMBL/GenBank/DDBJ whole genome shotgun (WGS) entry which is preliminary data.</text>
</comment>
<accession>A0A1X2J1N7</accession>
<name>A0A1X2J1N7_9FUNG</name>